<protein>
    <submittedName>
        <fullName evidence="2">Uncharacterized protein</fullName>
    </submittedName>
</protein>
<proteinExistence type="predicted"/>
<feature type="region of interest" description="Disordered" evidence="1">
    <location>
        <begin position="15"/>
        <end position="53"/>
    </location>
</feature>
<evidence type="ECO:0000313" key="2">
    <source>
        <dbReference type="EMBL" id="USQ79858.1"/>
    </source>
</evidence>
<sequence>MKFLRSLLRLLAPKDDAPGGASYLSAGERLDKQPTFEREMRTRTDHLGGGGGA</sequence>
<accession>A0ABY4YSW5</accession>
<evidence type="ECO:0000313" key="3">
    <source>
        <dbReference type="Proteomes" id="UP001056455"/>
    </source>
</evidence>
<evidence type="ECO:0000256" key="1">
    <source>
        <dbReference type="SAM" id="MobiDB-lite"/>
    </source>
</evidence>
<dbReference type="EMBL" id="CP099489">
    <property type="protein sequence ID" value="USQ79858.1"/>
    <property type="molecule type" value="Genomic_DNA"/>
</dbReference>
<dbReference type="RefSeq" id="WP_252592962.1">
    <property type="nucleotide sequence ID" value="NZ_CP099489.1"/>
</dbReference>
<reference evidence="2" key="1">
    <citation type="submission" date="2022-06" db="EMBL/GenBank/DDBJ databases">
        <title>Ornithinimicrobium HY1793.</title>
        <authorList>
            <person name="Huang Y."/>
        </authorList>
    </citation>
    <scope>NUCLEOTIDE SEQUENCE</scope>
    <source>
        <strain evidence="2">HY1793</strain>
    </source>
</reference>
<gene>
    <name evidence="2" type="ORF">NF556_20095</name>
</gene>
<keyword evidence="3" id="KW-1185">Reference proteome</keyword>
<organism evidence="2 3">
    <name type="scientific">Ornithinimicrobium faecis</name>
    <dbReference type="NCBI Taxonomy" id="2934158"/>
    <lineage>
        <taxon>Bacteria</taxon>
        <taxon>Bacillati</taxon>
        <taxon>Actinomycetota</taxon>
        <taxon>Actinomycetes</taxon>
        <taxon>Micrococcales</taxon>
        <taxon>Ornithinimicrobiaceae</taxon>
        <taxon>Ornithinimicrobium</taxon>
    </lineage>
</organism>
<feature type="compositionally biased region" description="Basic and acidic residues" evidence="1">
    <location>
        <begin position="28"/>
        <end position="46"/>
    </location>
</feature>
<name>A0ABY4YSW5_9MICO</name>
<dbReference type="Proteomes" id="UP001056455">
    <property type="component" value="Chromosome"/>
</dbReference>